<proteinExistence type="predicted"/>
<gene>
    <name evidence="1" type="ORF">EANT1437_LOCUS3143</name>
</gene>
<name>A0A7S2R314_9STRA</name>
<reference evidence="1" key="1">
    <citation type="submission" date="2021-01" db="EMBL/GenBank/DDBJ databases">
        <authorList>
            <person name="Corre E."/>
            <person name="Pelletier E."/>
            <person name="Niang G."/>
            <person name="Scheremetjew M."/>
            <person name="Finn R."/>
            <person name="Kale V."/>
            <person name="Holt S."/>
            <person name="Cochrane G."/>
            <person name="Meng A."/>
            <person name="Brown T."/>
            <person name="Cohen L."/>
        </authorList>
    </citation>
    <scope>NUCLEOTIDE SEQUENCE</scope>
    <source>
        <strain evidence="1">CCMP1452</strain>
    </source>
</reference>
<protein>
    <submittedName>
        <fullName evidence="1">Uncharacterized protein</fullName>
    </submittedName>
</protein>
<evidence type="ECO:0000313" key="1">
    <source>
        <dbReference type="EMBL" id="CAD9659341.1"/>
    </source>
</evidence>
<organism evidence="1">
    <name type="scientific">Eucampia antarctica</name>
    <dbReference type="NCBI Taxonomy" id="49252"/>
    <lineage>
        <taxon>Eukaryota</taxon>
        <taxon>Sar</taxon>
        <taxon>Stramenopiles</taxon>
        <taxon>Ochrophyta</taxon>
        <taxon>Bacillariophyta</taxon>
        <taxon>Mediophyceae</taxon>
        <taxon>Biddulphiophycidae</taxon>
        <taxon>Hemiaulales</taxon>
        <taxon>Hemiaulaceae</taxon>
        <taxon>Eucampia</taxon>
    </lineage>
</organism>
<dbReference type="EMBL" id="HBHI01006252">
    <property type="protein sequence ID" value="CAD9659341.1"/>
    <property type="molecule type" value="Transcribed_RNA"/>
</dbReference>
<accession>A0A7S2R314</accession>
<dbReference type="AlphaFoldDB" id="A0A7S2R314"/>
<sequence>MSVLFCRQILERIEIGLAVPDTSNNHPSITSKLGDPWSTWVPGVLRWVENAAVAAAFWPKTPASPLLVSIYCMVFSWDFLYVVSSIHAWKTIQEPLRITSDDHSLLGQQAETEEDEPRLTGGLRSLHKGLLR</sequence>